<dbReference type="OrthoDB" id="9954238at2"/>
<comment type="caution">
    <text evidence="1">The sequence shown here is derived from an EMBL/GenBank/DDBJ whole genome shotgun (WGS) entry which is preliminary data.</text>
</comment>
<accession>A0A2V3A1R4</accession>
<name>A0A2V3A1R4_9BACI</name>
<evidence type="ECO:0000313" key="2">
    <source>
        <dbReference type="Proteomes" id="UP000247150"/>
    </source>
</evidence>
<reference evidence="1 2" key="1">
    <citation type="submission" date="2018-05" db="EMBL/GenBank/DDBJ databases">
        <title>Freshwater and sediment microbial communities from various areas in North America, analyzing microbe dynamics in response to fracking.</title>
        <authorList>
            <person name="Lamendella R."/>
        </authorList>
    </citation>
    <scope>NUCLEOTIDE SEQUENCE [LARGE SCALE GENOMIC DNA]</scope>
    <source>
        <strain evidence="1 2">15_TX</strain>
    </source>
</reference>
<dbReference type="RefSeq" id="WP_110064413.1">
    <property type="nucleotide sequence ID" value="NZ_QGTW01000003.1"/>
</dbReference>
<dbReference type="AlphaFoldDB" id="A0A2V3A1R4"/>
<dbReference type="EMBL" id="QGTW01000003">
    <property type="protein sequence ID" value="PWW30558.1"/>
    <property type="molecule type" value="Genomic_DNA"/>
</dbReference>
<gene>
    <name evidence="1" type="ORF">DFO73_103452</name>
</gene>
<protein>
    <recommendedName>
        <fullName evidence="3">HTH marR-type domain-containing protein</fullName>
    </recommendedName>
</protein>
<sequence length="117" mass="13476">MNSTMIVNRTTDWFVFDDIHNDPFYLSILLLEKLSTRTKMGLKYDRLQLINDLVDQKSVKSLKTLDQAIVLLSSRSLIELKTHKDGLTTTIYINEKGKRALEGFRKELKNATSKNKG</sequence>
<dbReference type="Proteomes" id="UP000247150">
    <property type="component" value="Unassembled WGS sequence"/>
</dbReference>
<organism evidence="1 2">
    <name type="scientific">Cytobacillus oceanisediminis</name>
    <dbReference type="NCBI Taxonomy" id="665099"/>
    <lineage>
        <taxon>Bacteria</taxon>
        <taxon>Bacillati</taxon>
        <taxon>Bacillota</taxon>
        <taxon>Bacilli</taxon>
        <taxon>Bacillales</taxon>
        <taxon>Bacillaceae</taxon>
        <taxon>Cytobacillus</taxon>
    </lineage>
</organism>
<evidence type="ECO:0000313" key="1">
    <source>
        <dbReference type="EMBL" id="PWW30558.1"/>
    </source>
</evidence>
<proteinExistence type="predicted"/>
<evidence type="ECO:0008006" key="3">
    <source>
        <dbReference type="Google" id="ProtNLM"/>
    </source>
</evidence>